<dbReference type="Proteomes" id="UP000662185">
    <property type="component" value="Unassembled WGS sequence"/>
</dbReference>
<dbReference type="RefSeq" id="WP_190563643.1">
    <property type="nucleotide sequence ID" value="NZ_JACJQU010000016.1"/>
</dbReference>
<comment type="caution">
    <text evidence="1">The sequence shown here is derived from an EMBL/GenBank/DDBJ whole genome shotgun (WGS) entry which is preliminary data.</text>
</comment>
<gene>
    <name evidence="1" type="ORF">H6G06_20940</name>
</gene>
<sequence length="281" mass="31555">MTTVVCWLNKSEEEHRLWSIADTQISRKDRDVLGKQIVYTELLKYGAKIFPLYIKCKTDFFSPNPYFEHSIGMAYAGASLIGLNIYATLANILQNLNNCNKEIPSISDVANCVKNLLELMAISVGASGSDATCEIAIFGFCYPSYQFKIFHLETDISSGKLEIKVTEGDISNDNYFLLLGSKKDEIRTFIYQKRTEYEKTHLEWWYAPEKVIKEIVSEKKFNGIGGSVQRGISTKSGFQLYSYVVPLNKGDSQAGILYQNIDIFQEIGLVGNCIIGIPGLS</sequence>
<accession>A0A926WK35</accession>
<evidence type="ECO:0000313" key="2">
    <source>
        <dbReference type="Proteomes" id="UP000662185"/>
    </source>
</evidence>
<protein>
    <submittedName>
        <fullName evidence="1">Uncharacterized protein</fullName>
    </submittedName>
</protein>
<name>A0A926WK35_9NOST</name>
<proteinExistence type="predicted"/>
<dbReference type="AlphaFoldDB" id="A0A926WK35"/>
<keyword evidence="2" id="KW-1185">Reference proteome</keyword>
<evidence type="ECO:0000313" key="1">
    <source>
        <dbReference type="EMBL" id="MBD2295872.1"/>
    </source>
</evidence>
<organism evidence="1 2">
    <name type="scientific">Anabaena sphaerica FACHB-251</name>
    <dbReference type="NCBI Taxonomy" id="2692883"/>
    <lineage>
        <taxon>Bacteria</taxon>
        <taxon>Bacillati</taxon>
        <taxon>Cyanobacteriota</taxon>
        <taxon>Cyanophyceae</taxon>
        <taxon>Nostocales</taxon>
        <taxon>Nostocaceae</taxon>
        <taxon>Anabaena</taxon>
    </lineage>
</organism>
<dbReference type="EMBL" id="JACJQU010000016">
    <property type="protein sequence ID" value="MBD2295872.1"/>
    <property type="molecule type" value="Genomic_DNA"/>
</dbReference>
<reference evidence="2" key="1">
    <citation type="journal article" date="2020" name="ISME J.">
        <title>Comparative genomics reveals insights into cyanobacterial evolution and habitat adaptation.</title>
        <authorList>
            <person name="Chen M.Y."/>
            <person name="Teng W.K."/>
            <person name="Zhao L."/>
            <person name="Hu C.X."/>
            <person name="Zhou Y.K."/>
            <person name="Han B.P."/>
            <person name="Song L.R."/>
            <person name="Shu W.S."/>
        </authorList>
    </citation>
    <scope>NUCLEOTIDE SEQUENCE [LARGE SCALE GENOMIC DNA]</scope>
    <source>
        <strain evidence="2">FACHB-251</strain>
    </source>
</reference>